<dbReference type="Pfam" id="PF21834">
    <property type="entry name" value="DUF6894"/>
    <property type="match status" value="1"/>
</dbReference>
<gene>
    <name evidence="3" type="ORF">GMJLKIPL_5483</name>
</gene>
<feature type="domain" description="DUF6894" evidence="2">
    <location>
        <begin position="3"/>
        <end position="70"/>
    </location>
</feature>
<name>A0ABQ4SMJ6_9HYPH</name>
<evidence type="ECO:0000313" key="3">
    <source>
        <dbReference type="EMBL" id="GJE03526.1"/>
    </source>
</evidence>
<dbReference type="EMBL" id="BPQQ01000081">
    <property type="protein sequence ID" value="GJE03526.1"/>
    <property type="molecule type" value="Genomic_DNA"/>
</dbReference>
<feature type="region of interest" description="Disordered" evidence="1">
    <location>
        <begin position="80"/>
        <end position="139"/>
    </location>
</feature>
<organism evidence="3 4">
    <name type="scientific">Methylobacterium isbiliense</name>
    <dbReference type="NCBI Taxonomy" id="315478"/>
    <lineage>
        <taxon>Bacteria</taxon>
        <taxon>Pseudomonadati</taxon>
        <taxon>Pseudomonadota</taxon>
        <taxon>Alphaproteobacteria</taxon>
        <taxon>Hyphomicrobiales</taxon>
        <taxon>Methylobacteriaceae</taxon>
        <taxon>Methylobacterium</taxon>
    </lineage>
</organism>
<evidence type="ECO:0000259" key="2">
    <source>
        <dbReference type="Pfam" id="PF21834"/>
    </source>
</evidence>
<protein>
    <recommendedName>
        <fullName evidence="2">DUF6894 domain-containing protein</fullName>
    </recommendedName>
</protein>
<evidence type="ECO:0000256" key="1">
    <source>
        <dbReference type="SAM" id="MobiDB-lite"/>
    </source>
</evidence>
<reference evidence="3" key="2">
    <citation type="submission" date="2021-08" db="EMBL/GenBank/DDBJ databases">
        <authorList>
            <person name="Tani A."/>
            <person name="Ola A."/>
            <person name="Ogura Y."/>
            <person name="Katsura K."/>
            <person name="Hayashi T."/>
        </authorList>
    </citation>
    <scope>NUCLEOTIDE SEQUENCE</scope>
    <source>
        <strain evidence="3">DSM 17168</strain>
    </source>
</reference>
<dbReference type="InterPro" id="IPR054189">
    <property type="entry name" value="DUF6894"/>
</dbReference>
<proteinExistence type="predicted"/>
<reference evidence="3" key="1">
    <citation type="journal article" date="2021" name="Front. Microbiol.">
        <title>Comprehensive Comparative Genomics and Phenotyping of Methylobacterium Species.</title>
        <authorList>
            <person name="Alessa O."/>
            <person name="Ogura Y."/>
            <person name="Fujitani Y."/>
            <person name="Takami H."/>
            <person name="Hayashi T."/>
            <person name="Sahin N."/>
            <person name="Tani A."/>
        </authorList>
    </citation>
    <scope>NUCLEOTIDE SEQUENCE</scope>
    <source>
        <strain evidence="3">DSM 17168</strain>
    </source>
</reference>
<dbReference type="RefSeq" id="WP_238240913.1">
    <property type="nucleotide sequence ID" value="NZ_BPQQ01000081.1"/>
</dbReference>
<sequence length="139" mass="15271">MPRFFFRIHDGADYPDTQGTELSDWREAQVEAVRRAGTIIADTARQVKLGEDWSMEVTNETGLVLFRLDFHISSSAAVMGSDWRKDGPSSAGHAPQPPEHGLAEPDVITNFSGDRQTNAAIGSSARTRDSPPPRRPPAR</sequence>
<accession>A0ABQ4SMJ6</accession>
<evidence type="ECO:0000313" key="4">
    <source>
        <dbReference type="Proteomes" id="UP001055153"/>
    </source>
</evidence>
<keyword evidence="4" id="KW-1185">Reference proteome</keyword>
<dbReference type="Proteomes" id="UP001055153">
    <property type="component" value="Unassembled WGS sequence"/>
</dbReference>
<feature type="compositionally biased region" description="Polar residues" evidence="1">
    <location>
        <begin position="109"/>
        <end position="121"/>
    </location>
</feature>
<comment type="caution">
    <text evidence="3">The sequence shown here is derived from an EMBL/GenBank/DDBJ whole genome shotgun (WGS) entry which is preliminary data.</text>
</comment>